<feature type="binding site" evidence="5">
    <location>
        <position position="331"/>
    </location>
    <ligand>
        <name>substrate</name>
    </ligand>
</feature>
<evidence type="ECO:0000256" key="5">
    <source>
        <dbReference type="PIRSR" id="PIRSR000524-1"/>
    </source>
</evidence>
<gene>
    <name evidence="10" type="ORF">ABIV_2413</name>
    <name evidence="11" type="ORF">CRV05_06430</name>
</gene>
<dbReference type="InterPro" id="IPR015421">
    <property type="entry name" value="PyrdxlP-dep_Trfase_major"/>
</dbReference>
<dbReference type="InterPro" id="IPR000192">
    <property type="entry name" value="Aminotrans_V_dom"/>
</dbReference>
<evidence type="ECO:0000256" key="1">
    <source>
        <dbReference type="ARBA" id="ARBA00001933"/>
    </source>
</evidence>
<dbReference type="Gene3D" id="3.40.640.10">
    <property type="entry name" value="Type I PLP-dependent aspartate aminotransferase-like (Major domain)"/>
    <property type="match status" value="1"/>
</dbReference>
<evidence type="ECO:0000313" key="10">
    <source>
        <dbReference type="EMBL" id="AXH13387.1"/>
    </source>
</evidence>
<protein>
    <submittedName>
        <fullName evidence="10 11">Aspartate aminotransferase</fullName>
    </submittedName>
</protein>
<comment type="cofactor">
    <cofactor evidence="1 6 8">
        <name>pyridoxal 5'-phosphate</name>
        <dbReference type="ChEBI" id="CHEBI:597326"/>
    </cofactor>
</comment>
<comment type="similarity">
    <text evidence="7">Belongs to the class-V pyridoxal-phosphate-dependent aminotransferase family.</text>
</comment>
<dbReference type="PIRSF" id="PIRSF000524">
    <property type="entry name" value="SPT"/>
    <property type="match status" value="1"/>
</dbReference>
<feature type="modified residue" description="N6-(pyridoxal phosphate)lysine" evidence="6">
    <location>
        <position position="191"/>
    </location>
</feature>
<dbReference type="Gene3D" id="3.90.1150.10">
    <property type="entry name" value="Aspartate Aminotransferase, domain 1"/>
    <property type="match status" value="1"/>
</dbReference>
<keyword evidence="4 6" id="KW-0663">Pyridoxal phosphate</keyword>
<reference evidence="10 12" key="2">
    <citation type="submission" date="2018-07" db="EMBL/GenBank/DDBJ databases">
        <title>Complete genome of the Arcobacter bivalviorum type strain LMG 26154.</title>
        <authorList>
            <person name="Miller W.G."/>
            <person name="Yee E."/>
            <person name="Bono J.L."/>
        </authorList>
    </citation>
    <scope>NUCLEOTIDE SEQUENCE [LARGE SCALE GENOMIC DNA]</scope>
    <source>
        <strain evidence="10 12">LMG 26154</strain>
    </source>
</reference>
<dbReference type="Proteomes" id="UP000253850">
    <property type="component" value="Chromosome"/>
</dbReference>
<evidence type="ECO:0000313" key="11">
    <source>
        <dbReference type="EMBL" id="RXK10012.1"/>
    </source>
</evidence>
<dbReference type="AlphaFoldDB" id="A0AAX2A8P3"/>
<evidence type="ECO:0000256" key="4">
    <source>
        <dbReference type="ARBA" id="ARBA00022898"/>
    </source>
</evidence>
<dbReference type="InterPro" id="IPR015424">
    <property type="entry name" value="PyrdxlP-dep_Trfase"/>
</dbReference>
<keyword evidence="13" id="KW-1185">Reference proteome</keyword>
<dbReference type="InterPro" id="IPR015422">
    <property type="entry name" value="PyrdxlP-dep_Trfase_small"/>
</dbReference>
<dbReference type="PANTHER" id="PTHR42778:SF1">
    <property type="entry name" value="2-AMINOETHYLPHOSPHONATE--PYRUVATE TRANSAMINASE"/>
    <property type="match status" value="1"/>
</dbReference>
<dbReference type="PANTHER" id="PTHR42778">
    <property type="entry name" value="2-AMINOETHYLPHOSPHONATE--PYRUVATE TRANSAMINASE"/>
    <property type="match status" value="1"/>
</dbReference>
<dbReference type="InterPro" id="IPR024169">
    <property type="entry name" value="SP_NH2Trfase/AEP_transaminase"/>
</dbReference>
<dbReference type="EMBL" id="PDKM01000003">
    <property type="protein sequence ID" value="RXK10012.1"/>
    <property type="molecule type" value="Genomic_DNA"/>
</dbReference>
<dbReference type="RefSeq" id="WP_114840171.1">
    <property type="nucleotide sequence ID" value="NZ_CP031217.1"/>
</dbReference>
<sequence length="360" mass="41017">MFNLYNKYIFTPGPVKMYESTLKLGSIQTPYFRNEEFSQIVFECEKILLEILNAPKGSRVLFLTASGTAGMEASIQNLLNTEDKALVINGGGFGQRFVDICNIHNIKNYNHQINDNNLKNTEELEVYKDATALLVNAHETSVGILYDLESIGKFTKKYNILNIVDAISMFITDKLDMQEQNIDVVITSSHKGLALPPGLTMVVLSPMAIKKINPKHQLYFDFNSYIKDGERGQTPFTPAVLIILQLHDRLLNIKKEGISFHNNKARDIAEYFRKEIEKLPLEIYSNFMPNAMTTLSPLDEKSASDIVRDLERRYNCVLTPNGGELKDKVFRVSHMGDMTKEYVDILIDALYDYYKISRGE</sequence>
<dbReference type="KEGG" id="hbv:ABIV_2413"/>
<keyword evidence="2 11" id="KW-0032">Aminotransferase</keyword>
<dbReference type="Proteomes" id="UP000289193">
    <property type="component" value="Unassembled WGS sequence"/>
</dbReference>
<keyword evidence="3" id="KW-0808">Transferase</keyword>
<reference evidence="11 13" key="1">
    <citation type="submission" date="2017-10" db="EMBL/GenBank/DDBJ databases">
        <title>Genomics of the genus Arcobacter.</title>
        <authorList>
            <person name="Perez-Cataluna A."/>
            <person name="Figueras M.J."/>
        </authorList>
    </citation>
    <scope>NUCLEOTIDE SEQUENCE [LARGE SCALE GENOMIC DNA]</scope>
    <source>
        <strain evidence="11 13">CECT 7835</strain>
    </source>
</reference>
<proteinExistence type="inferred from homology"/>
<accession>A0AAX2A8P3</accession>
<feature type="domain" description="Aminotransferase class V" evidence="9">
    <location>
        <begin position="33"/>
        <end position="282"/>
    </location>
</feature>
<dbReference type="PROSITE" id="PS00595">
    <property type="entry name" value="AA_TRANSFER_CLASS_5"/>
    <property type="match status" value="1"/>
</dbReference>
<evidence type="ECO:0000313" key="13">
    <source>
        <dbReference type="Proteomes" id="UP000289193"/>
    </source>
</evidence>
<evidence type="ECO:0000256" key="2">
    <source>
        <dbReference type="ARBA" id="ARBA00022576"/>
    </source>
</evidence>
<evidence type="ECO:0000256" key="3">
    <source>
        <dbReference type="ARBA" id="ARBA00022679"/>
    </source>
</evidence>
<name>A0AAX2A8P3_9BACT</name>
<dbReference type="GO" id="GO:0008483">
    <property type="term" value="F:transaminase activity"/>
    <property type="evidence" value="ECO:0007669"/>
    <property type="project" value="UniProtKB-KW"/>
</dbReference>
<dbReference type="Pfam" id="PF00266">
    <property type="entry name" value="Aminotran_5"/>
    <property type="match status" value="1"/>
</dbReference>
<evidence type="ECO:0000256" key="8">
    <source>
        <dbReference type="RuleBase" id="RU004504"/>
    </source>
</evidence>
<evidence type="ECO:0000313" key="12">
    <source>
        <dbReference type="Proteomes" id="UP000253850"/>
    </source>
</evidence>
<evidence type="ECO:0000259" key="9">
    <source>
        <dbReference type="Pfam" id="PF00266"/>
    </source>
</evidence>
<organism evidence="11 13">
    <name type="scientific">Halarcobacter bivalviorum</name>
    <dbReference type="NCBI Taxonomy" id="663364"/>
    <lineage>
        <taxon>Bacteria</taxon>
        <taxon>Pseudomonadati</taxon>
        <taxon>Campylobacterota</taxon>
        <taxon>Epsilonproteobacteria</taxon>
        <taxon>Campylobacterales</taxon>
        <taxon>Arcobacteraceae</taxon>
        <taxon>Halarcobacter</taxon>
    </lineage>
</organism>
<dbReference type="SUPFAM" id="SSF53383">
    <property type="entry name" value="PLP-dependent transferases"/>
    <property type="match status" value="1"/>
</dbReference>
<dbReference type="InterPro" id="IPR020578">
    <property type="entry name" value="Aminotrans_V_PyrdxlP_BS"/>
</dbReference>
<evidence type="ECO:0000256" key="7">
    <source>
        <dbReference type="RuleBase" id="RU004075"/>
    </source>
</evidence>
<dbReference type="EMBL" id="CP031217">
    <property type="protein sequence ID" value="AXH13387.1"/>
    <property type="molecule type" value="Genomic_DNA"/>
</dbReference>
<evidence type="ECO:0000256" key="6">
    <source>
        <dbReference type="PIRSR" id="PIRSR000524-50"/>
    </source>
</evidence>